<feature type="domain" description="FecR N-terminal" evidence="2">
    <location>
        <begin position="30"/>
        <end position="69"/>
    </location>
</feature>
<dbReference type="PIRSF" id="PIRSF018266">
    <property type="entry name" value="FecR"/>
    <property type="match status" value="1"/>
</dbReference>
<dbReference type="Gene3D" id="2.60.120.1440">
    <property type="match status" value="1"/>
</dbReference>
<gene>
    <name evidence="3" type="ORF">NSJP_3942</name>
</gene>
<evidence type="ECO:0000259" key="2">
    <source>
        <dbReference type="Pfam" id="PF16220"/>
    </source>
</evidence>
<feature type="domain" description="FecR protein" evidence="1">
    <location>
        <begin position="137"/>
        <end position="228"/>
    </location>
</feature>
<dbReference type="Proteomes" id="UP000192042">
    <property type="component" value="Chromosome I"/>
</dbReference>
<dbReference type="STRING" id="1325564.NSJP_3942"/>
<dbReference type="KEGG" id="nja:NSJP_3942"/>
<sequence length="349" mass="38584">MVTLDSIVIGSRRILRRGDDVTPDDRTLSDEAIHWRVRLQADDVTEEERRACEAWKRQSPRHRAAFDKIDLLWGDLDEPSRLVWEDVRQGIEPVDAIVPRPTGTGWRRAAMAASILLMILAGLWFAGYQDAWDPGAITTARGERTSVTLEDGSIVHLNTNTAISVRLTGQRRYIHLKKGEASFMVAHDRTRPFEVESVSGITRAVGTEFNVRRQDQGVTVTVMEGTVEVSQPNSLAGADRGVASSVVTVGEQVRYSTSGGIGAVSQADMVQATGWRRGQLVFDLKPLGEVVEEVDRYWKGKIIVLNSDLRQHLISGVFKTGDPAAVVHALETTFHVKSVTVAGYLVLLY</sequence>
<dbReference type="GO" id="GO:0016989">
    <property type="term" value="F:sigma factor antagonist activity"/>
    <property type="evidence" value="ECO:0007669"/>
    <property type="project" value="TreeGrafter"/>
</dbReference>
<name>A0A1W1IB33_9BACT</name>
<dbReference type="Pfam" id="PF16220">
    <property type="entry name" value="DUF4880"/>
    <property type="match status" value="1"/>
</dbReference>
<dbReference type="Pfam" id="PF04773">
    <property type="entry name" value="FecR"/>
    <property type="match status" value="1"/>
</dbReference>
<reference evidence="3 4" key="1">
    <citation type="submission" date="2017-03" db="EMBL/GenBank/DDBJ databases">
        <authorList>
            <person name="Afonso C.L."/>
            <person name="Miller P.J."/>
            <person name="Scott M.A."/>
            <person name="Spackman E."/>
            <person name="Goraichik I."/>
            <person name="Dimitrov K.M."/>
            <person name="Suarez D.L."/>
            <person name="Swayne D.E."/>
        </authorList>
    </citation>
    <scope>NUCLEOTIDE SEQUENCE [LARGE SCALE GENOMIC DNA]</scope>
    <source>
        <strain evidence="3">Genome sequencing of Nitrospira japonica strain NJ11</strain>
    </source>
</reference>
<evidence type="ECO:0000313" key="3">
    <source>
        <dbReference type="EMBL" id="SLM50109.1"/>
    </source>
</evidence>
<protein>
    <submittedName>
        <fullName evidence="3">Uncharacterized protein</fullName>
    </submittedName>
</protein>
<dbReference type="AlphaFoldDB" id="A0A1W1IB33"/>
<dbReference type="InterPro" id="IPR006860">
    <property type="entry name" value="FecR"/>
</dbReference>
<keyword evidence="4" id="KW-1185">Reference proteome</keyword>
<dbReference type="PANTHER" id="PTHR30273">
    <property type="entry name" value="PERIPLASMIC SIGNAL SENSOR AND SIGMA FACTOR ACTIVATOR FECR-RELATED"/>
    <property type="match status" value="1"/>
</dbReference>
<evidence type="ECO:0000259" key="1">
    <source>
        <dbReference type="Pfam" id="PF04773"/>
    </source>
</evidence>
<evidence type="ECO:0000313" key="4">
    <source>
        <dbReference type="Proteomes" id="UP000192042"/>
    </source>
</evidence>
<dbReference type="InterPro" id="IPR012373">
    <property type="entry name" value="Ferrdict_sens_TM"/>
</dbReference>
<dbReference type="EMBL" id="LT828648">
    <property type="protein sequence ID" value="SLM50109.1"/>
    <property type="molecule type" value="Genomic_DNA"/>
</dbReference>
<dbReference type="Gene3D" id="3.55.50.30">
    <property type="match status" value="1"/>
</dbReference>
<organism evidence="3 4">
    <name type="scientific">Nitrospira japonica</name>
    <dbReference type="NCBI Taxonomy" id="1325564"/>
    <lineage>
        <taxon>Bacteria</taxon>
        <taxon>Pseudomonadati</taxon>
        <taxon>Nitrospirota</taxon>
        <taxon>Nitrospiria</taxon>
        <taxon>Nitrospirales</taxon>
        <taxon>Nitrospiraceae</taxon>
        <taxon>Nitrospira</taxon>
    </lineage>
</organism>
<dbReference type="PANTHER" id="PTHR30273:SF2">
    <property type="entry name" value="PROTEIN FECR"/>
    <property type="match status" value="1"/>
</dbReference>
<proteinExistence type="predicted"/>
<accession>A0A1W1IB33</accession>
<dbReference type="InterPro" id="IPR032623">
    <property type="entry name" value="FecR_N"/>
</dbReference>